<gene>
    <name evidence="1" type="ORF">Tci_683277</name>
</gene>
<sequence length="34" mass="3698">MCLCAADYEGALPPKISKAVHPVQRNKVAKAPYQ</sequence>
<organism evidence="1">
    <name type="scientific">Tanacetum cinerariifolium</name>
    <name type="common">Dalmatian daisy</name>
    <name type="synonym">Chrysanthemum cinerariifolium</name>
    <dbReference type="NCBI Taxonomy" id="118510"/>
    <lineage>
        <taxon>Eukaryota</taxon>
        <taxon>Viridiplantae</taxon>
        <taxon>Streptophyta</taxon>
        <taxon>Embryophyta</taxon>
        <taxon>Tracheophyta</taxon>
        <taxon>Spermatophyta</taxon>
        <taxon>Magnoliopsida</taxon>
        <taxon>eudicotyledons</taxon>
        <taxon>Gunneridae</taxon>
        <taxon>Pentapetalae</taxon>
        <taxon>asterids</taxon>
        <taxon>campanulids</taxon>
        <taxon>Asterales</taxon>
        <taxon>Asteraceae</taxon>
        <taxon>Asteroideae</taxon>
        <taxon>Anthemideae</taxon>
        <taxon>Anthemidinae</taxon>
        <taxon>Tanacetum</taxon>
    </lineage>
</organism>
<dbReference type="AlphaFoldDB" id="A0A699KXT0"/>
<accession>A0A699KXT0</accession>
<reference evidence="1" key="1">
    <citation type="journal article" date="2019" name="Sci. Rep.">
        <title>Draft genome of Tanacetum cinerariifolium, the natural source of mosquito coil.</title>
        <authorList>
            <person name="Yamashiro T."/>
            <person name="Shiraishi A."/>
            <person name="Satake H."/>
            <person name="Nakayama K."/>
        </authorList>
    </citation>
    <scope>NUCLEOTIDE SEQUENCE</scope>
</reference>
<dbReference type="EMBL" id="BKCJ010554807">
    <property type="protein sequence ID" value="GFB11306.1"/>
    <property type="molecule type" value="Genomic_DNA"/>
</dbReference>
<name>A0A699KXT0_TANCI</name>
<evidence type="ECO:0000313" key="1">
    <source>
        <dbReference type="EMBL" id="GFB11306.1"/>
    </source>
</evidence>
<proteinExistence type="predicted"/>
<comment type="caution">
    <text evidence="1">The sequence shown here is derived from an EMBL/GenBank/DDBJ whole genome shotgun (WGS) entry which is preliminary data.</text>
</comment>
<protein>
    <submittedName>
        <fullName evidence="1">Uncharacterized protein</fullName>
    </submittedName>
</protein>
<feature type="non-terminal residue" evidence="1">
    <location>
        <position position="34"/>
    </location>
</feature>